<gene>
    <name evidence="1" type="ORF">SDC9_56656</name>
</gene>
<organism evidence="1">
    <name type="scientific">bioreactor metagenome</name>
    <dbReference type="NCBI Taxonomy" id="1076179"/>
    <lineage>
        <taxon>unclassified sequences</taxon>
        <taxon>metagenomes</taxon>
        <taxon>ecological metagenomes</taxon>
    </lineage>
</organism>
<dbReference type="AlphaFoldDB" id="A0A644X2Y8"/>
<sequence>MIRTAFEGAVIMKAHDAIIEKRHLAANEKSEPDDIRFIFARALRGAYPQASSAISNKKQAGLP</sequence>
<comment type="caution">
    <text evidence="1">The sequence shown here is derived from an EMBL/GenBank/DDBJ whole genome shotgun (WGS) entry which is preliminary data.</text>
</comment>
<accession>A0A644X2Y8</accession>
<name>A0A644X2Y8_9ZZZZ</name>
<protein>
    <submittedName>
        <fullName evidence="1">Uncharacterized protein</fullName>
    </submittedName>
</protein>
<reference evidence="1" key="1">
    <citation type="submission" date="2019-08" db="EMBL/GenBank/DDBJ databases">
        <authorList>
            <person name="Kucharzyk K."/>
            <person name="Murdoch R.W."/>
            <person name="Higgins S."/>
            <person name="Loffler F."/>
        </authorList>
    </citation>
    <scope>NUCLEOTIDE SEQUENCE</scope>
</reference>
<proteinExistence type="predicted"/>
<dbReference type="EMBL" id="VSSQ01001679">
    <property type="protein sequence ID" value="MPM10327.1"/>
    <property type="molecule type" value="Genomic_DNA"/>
</dbReference>
<evidence type="ECO:0000313" key="1">
    <source>
        <dbReference type="EMBL" id="MPM10327.1"/>
    </source>
</evidence>